<protein>
    <submittedName>
        <fullName evidence="1">Uncharacterized protein</fullName>
    </submittedName>
</protein>
<reference evidence="1 2" key="1">
    <citation type="journal article" date="2012" name="J. Bacteriol.">
        <title>Complete genome sequence of phototrophic betaproteobacterium Rubrivivax gelatinosus IL144.</title>
        <authorList>
            <person name="Nagashima S."/>
            <person name="Kamimura A."/>
            <person name="Shimizu T."/>
            <person name="Nakamura-isaki S."/>
            <person name="Aono E."/>
            <person name="Sakamoto K."/>
            <person name="Ichikawa N."/>
            <person name="Nakazawa H."/>
            <person name="Sekine M."/>
            <person name="Yamazaki S."/>
            <person name="Fujita N."/>
            <person name="Shimada K."/>
            <person name="Hanada S."/>
            <person name="Nagashima K.V.P."/>
        </authorList>
    </citation>
    <scope>NUCLEOTIDE SEQUENCE [LARGE SCALE GENOMIC DNA]</scope>
    <source>
        <strain evidence="2">NBRC 100245 / IL144</strain>
    </source>
</reference>
<sequence length="245" mass="27594">MKSTPAMELFLRRAQPALIDVPTQLQELYEFSRAVEDFSPLFRRWLISSDRDRADALLYEAFNADGPTASALTVLEQRSQGVLDFRAISLWNGAESASENATLSSRANAVGRPDAIEFSLRLEPEVTDWQTPVSWLKKAVSIWHPNAATFGPFWYSDHKVFEDRLGASWMLYLPRVLNPRQVPEARALVPVLGDCGKGRDKQLGTIIVSVTDEPFSDENPEHVRIANAIEIRLVDQDLLPRFADL</sequence>
<evidence type="ECO:0000313" key="1">
    <source>
        <dbReference type="EMBL" id="BAL96953.1"/>
    </source>
</evidence>
<dbReference type="AlphaFoldDB" id="I0HVB6"/>
<evidence type="ECO:0000313" key="2">
    <source>
        <dbReference type="Proteomes" id="UP000007883"/>
    </source>
</evidence>
<dbReference type="KEGG" id="rge:RGE_36140"/>
<dbReference type="eggNOG" id="ENOG5032WXI">
    <property type="taxonomic scope" value="Bacteria"/>
</dbReference>
<dbReference type="PATRIC" id="fig|983917.3.peg.3535"/>
<name>I0HVB6_RUBGI</name>
<dbReference type="Proteomes" id="UP000007883">
    <property type="component" value="Chromosome"/>
</dbReference>
<dbReference type="STRING" id="983917.RGE_36140"/>
<organism evidence="1 2">
    <name type="scientific">Rubrivivax gelatinosus (strain NBRC 100245 / IL144)</name>
    <dbReference type="NCBI Taxonomy" id="983917"/>
    <lineage>
        <taxon>Bacteria</taxon>
        <taxon>Pseudomonadati</taxon>
        <taxon>Pseudomonadota</taxon>
        <taxon>Betaproteobacteria</taxon>
        <taxon>Burkholderiales</taxon>
        <taxon>Sphaerotilaceae</taxon>
        <taxon>Rubrivivax</taxon>
    </lineage>
</organism>
<keyword evidence="2" id="KW-1185">Reference proteome</keyword>
<proteinExistence type="predicted"/>
<dbReference type="EMBL" id="AP012320">
    <property type="protein sequence ID" value="BAL96953.1"/>
    <property type="molecule type" value="Genomic_DNA"/>
</dbReference>
<dbReference type="HOGENOM" id="CLU_103659_0_0_4"/>
<accession>I0HVB6</accession>
<gene>
    <name evidence="1" type="ordered locus">RGE_36140</name>
</gene>
<dbReference type="RefSeq" id="WP_014429810.1">
    <property type="nucleotide sequence ID" value="NC_017075.1"/>
</dbReference>